<feature type="binding site" evidence="8">
    <location>
        <position position="138"/>
    </location>
    <ligand>
        <name>L-tryptophan</name>
        <dbReference type="ChEBI" id="CHEBI:57912"/>
    </ligand>
</feature>
<dbReference type="Proteomes" id="UP000440713">
    <property type="component" value="Unassembled WGS sequence"/>
</dbReference>
<organism evidence="10 11">
    <name type="scientific">Peptostreptococcus porci</name>
    <dbReference type="NCBI Taxonomy" id="2652282"/>
    <lineage>
        <taxon>Bacteria</taxon>
        <taxon>Bacillati</taxon>
        <taxon>Bacillota</taxon>
        <taxon>Clostridia</taxon>
        <taxon>Peptostreptococcales</taxon>
        <taxon>Peptostreptococcaceae</taxon>
        <taxon>Peptostreptococcus</taxon>
    </lineage>
</organism>
<evidence type="ECO:0000256" key="6">
    <source>
        <dbReference type="ARBA" id="ARBA00023146"/>
    </source>
</evidence>
<dbReference type="InterPro" id="IPR001412">
    <property type="entry name" value="aa-tRNA-synth_I_CS"/>
</dbReference>
<comment type="subunit">
    <text evidence="8">Homodimer.</text>
</comment>
<comment type="catalytic activity">
    <reaction evidence="7 8">
        <text>tRNA(Trp) + L-tryptophan + ATP = L-tryptophyl-tRNA(Trp) + AMP + diphosphate + H(+)</text>
        <dbReference type="Rhea" id="RHEA:24080"/>
        <dbReference type="Rhea" id="RHEA-COMP:9671"/>
        <dbReference type="Rhea" id="RHEA-COMP:9705"/>
        <dbReference type="ChEBI" id="CHEBI:15378"/>
        <dbReference type="ChEBI" id="CHEBI:30616"/>
        <dbReference type="ChEBI" id="CHEBI:33019"/>
        <dbReference type="ChEBI" id="CHEBI:57912"/>
        <dbReference type="ChEBI" id="CHEBI:78442"/>
        <dbReference type="ChEBI" id="CHEBI:78535"/>
        <dbReference type="ChEBI" id="CHEBI:456215"/>
        <dbReference type="EC" id="6.1.1.2"/>
    </reaction>
</comment>
<evidence type="ECO:0000256" key="5">
    <source>
        <dbReference type="ARBA" id="ARBA00022917"/>
    </source>
</evidence>
<comment type="similarity">
    <text evidence="1 8 9">Belongs to the class-I aminoacyl-tRNA synthetase family.</text>
</comment>
<dbReference type="PRINTS" id="PR01039">
    <property type="entry name" value="TRNASYNTHTRP"/>
</dbReference>
<dbReference type="EC" id="6.1.1.2" evidence="8"/>
<dbReference type="RefSeq" id="WP_154538625.1">
    <property type="nucleotide sequence ID" value="NZ_JAQYHJ010000118.1"/>
</dbReference>
<evidence type="ECO:0000313" key="10">
    <source>
        <dbReference type="EMBL" id="MST63152.1"/>
    </source>
</evidence>
<gene>
    <name evidence="8 10" type="primary">trpS</name>
    <name evidence="10" type="ORF">FYJ71_09415</name>
</gene>
<dbReference type="InterPro" id="IPR014729">
    <property type="entry name" value="Rossmann-like_a/b/a_fold"/>
</dbReference>
<evidence type="ECO:0000256" key="4">
    <source>
        <dbReference type="ARBA" id="ARBA00022840"/>
    </source>
</evidence>
<dbReference type="InterPro" id="IPR002306">
    <property type="entry name" value="Trp-tRNA-ligase"/>
</dbReference>
<sequence>MSDQEKKVIFSGVQPSGKMTLGNYLGALKSWTKLQHEFECYFSMVNMHAITVPQDPEVLKRQTIELLAQFIACGIDPDLNTIFIQSHVREHAELNWVLCTMTYMGELNRMTQYKDKSKKSEANLNAGLFTYPVLMAADILLYQTDVVPVGDDQKQHLELARDLAIRFNNKYPGTFVVPEGYYPKETARVMSLQEPEKKMSKSDSNENAFILLAEDSDTTVKKIKKAVTDSVGVVNYSDDQPGLKNLINIYSAVTEKSVEEIVAMYAGKGYGAFKGEMAEAVVESLRPIREKYAYLLENRDYLEGIYTRGAEKAEIRAGKTLRDVYEKIGFIPRKF</sequence>
<keyword evidence="2 8" id="KW-0436">Ligase</keyword>
<dbReference type="CDD" id="cd00806">
    <property type="entry name" value="TrpRS_core"/>
    <property type="match status" value="1"/>
</dbReference>
<dbReference type="SUPFAM" id="SSF52374">
    <property type="entry name" value="Nucleotidylyl transferase"/>
    <property type="match status" value="1"/>
</dbReference>
<dbReference type="PANTHER" id="PTHR43766">
    <property type="entry name" value="TRYPTOPHAN--TRNA LIGASE, MITOCHONDRIAL"/>
    <property type="match status" value="1"/>
</dbReference>
<dbReference type="GO" id="GO:0005524">
    <property type="term" value="F:ATP binding"/>
    <property type="evidence" value="ECO:0007669"/>
    <property type="project" value="UniProtKB-UniRule"/>
</dbReference>
<reference evidence="10 11" key="1">
    <citation type="submission" date="2019-08" db="EMBL/GenBank/DDBJ databases">
        <title>In-depth cultivation of the pig gut microbiome towards novel bacterial diversity and tailored functional studies.</title>
        <authorList>
            <person name="Wylensek D."/>
            <person name="Hitch T.C.A."/>
            <person name="Clavel T."/>
        </authorList>
    </citation>
    <scope>NUCLEOTIDE SEQUENCE [LARGE SCALE GENOMIC DNA]</scope>
    <source>
        <strain evidence="10 11">WCA-SAB-591-4A-A</strain>
    </source>
</reference>
<protein>
    <recommendedName>
        <fullName evidence="8">Tryptophan--tRNA ligase</fullName>
        <ecNumber evidence="8">6.1.1.2</ecNumber>
    </recommendedName>
    <alternativeName>
        <fullName evidence="8">Tryptophanyl-tRNA synthetase</fullName>
        <shortName evidence="8">TrpRS</shortName>
    </alternativeName>
</protein>
<evidence type="ECO:0000256" key="3">
    <source>
        <dbReference type="ARBA" id="ARBA00022741"/>
    </source>
</evidence>
<keyword evidence="6 8" id="KW-0030">Aminoacyl-tRNA synthetase</keyword>
<dbReference type="GO" id="GO:0005829">
    <property type="term" value="C:cytosol"/>
    <property type="evidence" value="ECO:0007669"/>
    <property type="project" value="TreeGrafter"/>
</dbReference>
<accession>A0A6N7XFK0</accession>
<dbReference type="GO" id="GO:0006436">
    <property type="term" value="P:tryptophanyl-tRNA aminoacylation"/>
    <property type="evidence" value="ECO:0007669"/>
    <property type="project" value="UniProtKB-UniRule"/>
</dbReference>
<dbReference type="InterPro" id="IPR024109">
    <property type="entry name" value="Trp-tRNA-ligase_bac-type"/>
</dbReference>
<dbReference type="EMBL" id="VUNE01000005">
    <property type="protein sequence ID" value="MST63152.1"/>
    <property type="molecule type" value="Genomic_DNA"/>
</dbReference>
<keyword evidence="11" id="KW-1185">Reference proteome</keyword>
<feature type="binding site" evidence="8">
    <location>
        <begin position="198"/>
        <end position="202"/>
    </location>
    <ligand>
        <name>ATP</name>
        <dbReference type="ChEBI" id="CHEBI:30616"/>
    </ligand>
</feature>
<keyword evidence="4 8" id="KW-0067">ATP-binding</keyword>
<feature type="binding site" evidence="8">
    <location>
        <begin position="22"/>
        <end position="23"/>
    </location>
    <ligand>
        <name>ATP</name>
        <dbReference type="ChEBI" id="CHEBI:30616"/>
    </ligand>
</feature>
<feature type="binding site" evidence="8">
    <location>
        <begin position="150"/>
        <end position="152"/>
    </location>
    <ligand>
        <name>ATP</name>
        <dbReference type="ChEBI" id="CHEBI:30616"/>
    </ligand>
</feature>
<comment type="function">
    <text evidence="8">Catalyzes the attachment of tryptophan to tRNA(Trp).</text>
</comment>
<dbReference type="GO" id="GO:0004830">
    <property type="term" value="F:tryptophan-tRNA ligase activity"/>
    <property type="evidence" value="ECO:0007669"/>
    <property type="project" value="UniProtKB-UniRule"/>
</dbReference>
<dbReference type="PROSITE" id="PS00178">
    <property type="entry name" value="AA_TRNA_LIGASE_I"/>
    <property type="match status" value="1"/>
</dbReference>
<feature type="short sequence motif" description="'KMSKS' region" evidence="8">
    <location>
        <begin position="198"/>
        <end position="202"/>
    </location>
</feature>
<dbReference type="PANTHER" id="PTHR43766:SF1">
    <property type="entry name" value="TRYPTOPHAN--TRNA LIGASE, MITOCHONDRIAL"/>
    <property type="match status" value="1"/>
</dbReference>
<keyword evidence="3 8" id="KW-0547">Nucleotide-binding</keyword>
<dbReference type="FunFam" id="1.10.240.10:FF:000002">
    <property type="entry name" value="Tryptophan--tRNA ligase"/>
    <property type="match status" value="1"/>
</dbReference>
<name>A0A6N7XFK0_9FIRM</name>
<evidence type="ECO:0000256" key="9">
    <source>
        <dbReference type="RuleBase" id="RU363036"/>
    </source>
</evidence>
<feature type="binding site" evidence="8">
    <location>
        <begin position="14"/>
        <end position="16"/>
    </location>
    <ligand>
        <name>ATP</name>
        <dbReference type="ChEBI" id="CHEBI:30616"/>
    </ligand>
</feature>
<dbReference type="AlphaFoldDB" id="A0A6N7XFK0"/>
<keyword evidence="8" id="KW-0963">Cytoplasm</keyword>
<evidence type="ECO:0000256" key="7">
    <source>
        <dbReference type="ARBA" id="ARBA00049929"/>
    </source>
</evidence>
<dbReference type="Pfam" id="PF00579">
    <property type="entry name" value="tRNA-synt_1b"/>
    <property type="match status" value="1"/>
</dbReference>
<keyword evidence="5 8" id="KW-0648">Protein biosynthesis</keyword>
<dbReference type="HAMAP" id="MF_00140_B">
    <property type="entry name" value="Trp_tRNA_synth_B"/>
    <property type="match status" value="1"/>
</dbReference>
<feature type="binding site" evidence="8">
    <location>
        <position position="189"/>
    </location>
    <ligand>
        <name>ATP</name>
        <dbReference type="ChEBI" id="CHEBI:30616"/>
    </ligand>
</feature>
<evidence type="ECO:0000256" key="1">
    <source>
        <dbReference type="ARBA" id="ARBA00005594"/>
    </source>
</evidence>
<evidence type="ECO:0000256" key="8">
    <source>
        <dbReference type="HAMAP-Rule" id="MF_00140"/>
    </source>
</evidence>
<comment type="caution">
    <text evidence="8">Lacks conserved residue(s) required for the propagation of feature annotation.</text>
</comment>
<comment type="caution">
    <text evidence="10">The sequence shown here is derived from an EMBL/GenBank/DDBJ whole genome shotgun (WGS) entry which is preliminary data.</text>
</comment>
<dbReference type="InterPro" id="IPR050203">
    <property type="entry name" value="Trp-tRNA_synthetase"/>
</dbReference>
<evidence type="ECO:0000256" key="2">
    <source>
        <dbReference type="ARBA" id="ARBA00022598"/>
    </source>
</evidence>
<dbReference type="Gene3D" id="1.10.240.10">
    <property type="entry name" value="Tyrosyl-Transfer RNA Synthetase"/>
    <property type="match status" value="1"/>
</dbReference>
<dbReference type="InterPro" id="IPR002305">
    <property type="entry name" value="aa-tRNA-synth_Ic"/>
</dbReference>
<proteinExistence type="inferred from homology"/>
<evidence type="ECO:0000313" key="11">
    <source>
        <dbReference type="Proteomes" id="UP000440713"/>
    </source>
</evidence>
<dbReference type="NCBIfam" id="TIGR00233">
    <property type="entry name" value="trpS"/>
    <property type="match status" value="1"/>
</dbReference>
<dbReference type="Gene3D" id="3.40.50.620">
    <property type="entry name" value="HUPs"/>
    <property type="match status" value="1"/>
</dbReference>
<comment type="subcellular location">
    <subcellularLocation>
        <location evidence="8">Cytoplasm</location>
    </subcellularLocation>
</comment>